<evidence type="ECO:0000256" key="4">
    <source>
        <dbReference type="ARBA" id="ARBA00038560"/>
    </source>
</evidence>
<accession>A0A8B4RY61</accession>
<dbReference type="Proteomes" id="UP000255070">
    <property type="component" value="Unassembled WGS sequence"/>
</dbReference>
<dbReference type="InterPro" id="IPR020013">
    <property type="entry name" value="Flagellar_FlgE/F/G"/>
</dbReference>
<protein>
    <recommendedName>
        <fullName evidence="5 6">Flagellar basal-body rod protein FlgF</fullName>
    </recommendedName>
</protein>
<name>A0A8B4RY61_COMTE</name>
<proteinExistence type="inferred from homology"/>
<dbReference type="RefSeq" id="WP_003081757.1">
    <property type="nucleotide sequence ID" value="NZ_BBJZ01000034.1"/>
</dbReference>
<evidence type="ECO:0000313" key="10">
    <source>
        <dbReference type="Proteomes" id="UP000255070"/>
    </source>
</evidence>
<dbReference type="InterPro" id="IPR037925">
    <property type="entry name" value="FlgE/F/G-like"/>
</dbReference>
<evidence type="ECO:0000256" key="5">
    <source>
        <dbReference type="ARBA" id="ARBA00040228"/>
    </source>
</evidence>
<evidence type="ECO:0000256" key="2">
    <source>
        <dbReference type="ARBA" id="ARBA00009677"/>
    </source>
</evidence>
<dbReference type="SUPFAM" id="SSF117143">
    <property type="entry name" value="Flagellar hook protein flgE"/>
    <property type="match status" value="1"/>
</dbReference>
<dbReference type="InterPro" id="IPR010930">
    <property type="entry name" value="Flg_bb/hook_C_dom"/>
</dbReference>
<reference evidence="9 10" key="1">
    <citation type="submission" date="2018-06" db="EMBL/GenBank/DDBJ databases">
        <authorList>
            <consortium name="Pathogen Informatics"/>
            <person name="Doyle S."/>
        </authorList>
    </citation>
    <scope>NUCLEOTIDE SEQUENCE [LARGE SCALE GENOMIC DNA]</scope>
    <source>
        <strain evidence="9 10">NCTC10698</strain>
    </source>
</reference>
<feature type="domain" description="Flagellar basal body rod protein N-terminal" evidence="7">
    <location>
        <begin position="9"/>
        <end position="35"/>
    </location>
</feature>
<sequence length="240" mass="25310">MDKLIFTVMTGAERAFHAQQVHANNLANADTAGFRADYEVAGSQVVPGYGFDSRHQSKAATDVVALREGTVRETGRDLDIAVLGQGLIAVADGEGEAYTRAGAMLVDAEGNLSINGRPVLGDGGPVVLPPFRAVSVTADGTLSVLPENGTEMQDVNRLKLVDGTQPMIKNTSGLLVARDGQALPASETVRVRGGALESSNVRAVEEMVAVMDISRQFEIQMKLYQAADGMAEAGNRLLRG</sequence>
<dbReference type="NCBIfam" id="NF009280">
    <property type="entry name" value="PRK12640.1"/>
    <property type="match status" value="1"/>
</dbReference>
<dbReference type="AlphaFoldDB" id="A0A8B4RY61"/>
<feature type="domain" description="Flagellar basal-body/hook protein C-terminal" evidence="8">
    <location>
        <begin position="193"/>
        <end position="237"/>
    </location>
</feature>
<evidence type="ECO:0000313" key="9">
    <source>
        <dbReference type="EMBL" id="SUY73482.1"/>
    </source>
</evidence>
<organism evidence="9 10">
    <name type="scientific">Comamonas testosteroni</name>
    <name type="common">Pseudomonas testosteroni</name>
    <dbReference type="NCBI Taxonomy" id="285"/>
    <lineage>
        <taxon>Bacteria</taxon>
        <taxon>Pseudomonadati</taxon>
        <taxon>Pseudomonadota</taxon>
        <taxon>Betaproteobacteria</taxon>
        <taxon>Burkholderiales</taxon>
        <taxon>Comamonadaceae</taxon>
        <taxon>Comamonas</taxon>
    </lineage>
</organism>
<dbReference type="Pfam" id="PF00460">
    <property type="entry name" value="Flg_bb_rod"/>
    <property type="match status" value="1"/>
</dbReference>
<comment type="subcellular location">
    <subcellularLocation>
        <location evidence="1 6">Bacterial flagellum basal body</location>
    </subcellularLocation>
</comment>
<gene>
    <name evidence="9" type="primary">flgF_2</name>
    <name evidence="9" type="ORF">NCTC10698_00187</name>
</gene>
<evidence type="ECO:0000259" key="8">
    <source>
        <dbReference type="Pfam" id="PF06429"/>
    </source>
</evidence>
<evidence type="ECO:0000256" key="6">
    <source>
        <dbReference type="RuleBase" id="RU362116"/>
    </source>
</evidence>
<dbReference type="EMBL" id="UFXL01000001">
    <property type="protein sequence ID" value="SUY73482.1"/>
    <property type="molecule type" value="Genomic_DNA"/>
</dbReference>
<dbReference type="InterPro" id="IPR001444">
    <property type="entry name" value="Flag_bb_rod_N"/>
</dbReference>
<comment type="similarity">
    <text evidence="2 6">Belongs to the flagella basal body rod proteins family.</text>
</comment>
<dbReference type="GO" id="GO:0071978">
    <property type="term" value="P:bacterial-type flagellum-dependent swarming motility"/>
    <property type="evidence" value="ECO:0007669"/>
    <property type="project" value="TreeGrafter"/>
</dbReference>
<comment type="subunit">
    <text evidence="4 6">The basal body constitutes a major portion of the flagellar organelle and consists of five rings (E,L,P,S, and M) mounted on a central rod. The rod consists of about 26 subunits of FlgG in the distal portion, and FlgB, FlgC and FlgF are thought to build up the proximal portion of the rod with about 6 subunits each.</text>
</comment>
<dbReference type="PANTHER" id="PTHR30435:SF18">
    <property type="entry name" value="FLAGELLAR BASAL-BODY ROD PROTEIN FLGF"/>
    <property type="match status" value="1"/>
</dbReference>
<dbReference type="NCBIfam" id="TIGR03506">
    <property type="entry name" value="FlgEFG_subfam"/>
    <property type="match status" value="1"/>
</dbReference>
<dbReference type="PANTHER" id="PTHR30435">
    <property type="entry name" value="FLAGELLAR PROTEIN"/>
    <property type="match status" value="1"/>
</dbReference>
<evidence type="ECO:0000256" key="3">
    <source>
        <dbReference type="ARBA" id="ARBA00023143"/>
    </source>
</evidence>
<evidence type="ECO:0000256" key="1">
    <source>
        <dbReference type="ARBA" id="ARBA00004117"/>
    </source>
</evidence>
<dbReference type="GeneID" id="63996274"/>
<keyword evidence="3 6" id="KW-0975">Bacterial flagellum</keyword>
<comment type="caution">
    <text evidence="9">The sequence shown here is derived from an EMBL/GenBank/DDBJ whole genome shotgun (WGS) entry which is preliminary data.</text>
</comment>
<dbReference type="Pfam" id="PF06429">
    <property type="entry name" value="Flg_bbr_C"/>
    <property type="match status" value="1"/>
</dbReference>
<keyword evidence="10" id="KW-1185">Reference proteome</keyword>
<dbReference type="GO" id="GO:0030694">
    <property type="term" value="C:bacterial-type flagellum basal body, rod"/>
    <property type="evidence" value="ECO:0007669"/>
    <property type="project" value="UniProtKB-UniRule"/>
</dbReference>
<evidence type="ECO:0000259" key="7">
    <source>
        <dbReference type="Pfam" id="PF00460"/>
    </source>
</evidence>